<reference evidence="1 2" key="1">
    <citation type="submission" date="2017-04" db="EMBL/GenBank/DDBJ databases">
        <title>Weissella cibaria strain m2 complete genome.</title>
        <authorList>
            <person name="Pan Q."/>
            <person name="Tan M."/>
            <person name="Yao F."/>
            <person name="Su S."/>
        </authorList>
    </citation>
    <scope>NUCLEOTIDE SEQUENCE [LARGE SCALE GENOMIC DNA]</scope>
    <source>
        <strain evidence="1 2">M2</strain>
    </source>
</reference>
<dbReference type="RefSeq" id="WP_224228474.1">
    <property type="nucleotide sequence ID" value="NZ_CABJFA010000007.1"/>
</dbReference>
<proteinExistence type="predicted"/>
<dbReference type="EMBL" id="CP020928">
    <property type="protein sequence ID" value="AWF95106.1"/>
    <property type="molecule type" value="Genomic_DNA"/>
</dbReference>
<dbReference type="AlphaFoldDB" id="A0A2S1KQ34"/>
<protein>
    <submittedName>
        <fullName evidence="1">Uncharacterized protein</fullName>
    </submittedName>
</protein>
<accession>A0A2S1KQ34</accession>
<dbReference type="Proteomes" id="UP000244870">
    <property type="component" value="Chromosome"/>
</dbReference>
<gene>
    <name evidence="1" type="ORF">B6254_0696</name>
</gene>
<name>A0A2S1KQ34_9LACO</name>
<evidence type="ECO:0000313" key="1">
    <source>
        <dbReference type="EMBL" id="AWF95106.1"/>
    </source>
</evidence>
<evidence type="ECO:0000313" key="2">
    <source>
        <dbReference type="Proteomes" id="UP000244870"/>
    </source>
</evidence>
<organism evidence="1 2">
    <name type="scientific">Weissella cibaria</name>
    <dbReference type="NCBI Taxonomy" id="137591"/>
    <lineage>
        <taxon>Bacteria</taxon>
        <taxon>Bacillati</taxon>
        <taxon>Bacillota</taxon>
        <taxon>Bacilli</taxon>
        <taxon>Lactobacillales</taxon>
        <taxon>Lactobacillaceae</taxon>
        <taxon>Weissella</taxon>
    </lineage>
</organism>
<sequence>MTNEVKGLKTKASVRQTLPAELWLWVGVKEAAAMLNYSESRFNEVIRYSQRFKDMAIEQKPGQFSVDLLRRFGRGEYR</sequence>